<organism evidence="6 7">
    <name type="scientific">Ramlibacter monticola</name>
    <dbReference type="NCBI Taxonomy" id="1926872"/>
    <lineage>
        <taxon>Bacteria</taxon>
        <taxon>Pseudomonadati</taxon>
        <taxon>Pseudomonadota</taxon>
        <taxon>Betaproteobacteria</taxon>
        <taxon>Burkholderiales</taxon>
        <taxon>Comamonadaceae</taxon>
        <taxon>Ramlibacter</taxon>
    </lineage>
</organism>
<name>A0A936Z2A4_9BURK</name>
<accession>A0A936Z2A4</accession>
<dbReference type="RefSeq" id="WP_201675154.1">
    <property type="nucleotide sequence ID" value="NZ_JAEQNE010000003.1"/>
</dbReference>
<protein>
    <submittedName>
        <fullName evidence="6">FAD-binding oxidoreductase</fullName>
    </submittedName>
</protein>
<dbReference type="SUPFAM" id="SSF55103">
    <property type="entry name" value="FAD-linked oxidases, C-terminal domain"/>
    <property type="match status" value="1"/>
</dbReference>
<dbReference type="Gene3D" id="3.30.70.2740">
    <property type="match status" value="1"/>
</dbReference>
<dbReference type="PROSITE" id="PS51387">
    <property type="entry name" value="FAD_PCMH"/>
    <property type="match status" value="1"/>
</dbReference>
<dbReference type="Pfam" id="PF02913">
    <property type="entry name" value="FAD-oxidase_C"/>
    <property type="match status" value="1"/>
</dbReference>
<dbReference type="InterPro" id="IPR016164">
    <property type="entry name" value="FAD-linked_Oxase-like_C"/>
</dbReference>
<dbReference type="Gene3D" id="3.30.43.10">
    <property type="entry name" value="Uridine Diphospho-n-acetylenolpyruvylglucosamine Reductase, domain 2"/>
    <property type="match status" value="1"/>
</dbReference>
<dbReference type="PANTHER" id="PTHR43716">
    <property type="entry name" value="D-2-HYDROXYGLUTARATE DEHYDROGENASE, MITOCHONDRIAL"/>
    <property type="match status" value="1"/>
</dbReference>
<dbReference type="InterPro" id="IPR036318">
    <property type="entry name" value="FAD-bd_PCMH-like_sf"/>
</dbReference>
<dbReference type="GO" id="GO:0003824">
    <property type="term" value="F:catalytic activity"/>
    <property type="evidence" value="ECO:0007669"/>
    <property type="project" value="InterPro"/>
</dbReference>
<keyword evidence="7" id="KW-1185">Reference proteome</keyword>
<reference evidence="6 7" key="1">
    <citation type="journal article" date="2017" name="Int. J. Syst. Evol. Microbiol.">
        <title>Ramlibacter monticola sp. nov., isolated from forest soil.</title>
        <authorList>
            <person name="Chaudhary D.K."/>
            <person name="Kim J."/>
        </authorList>
    </citation>
    <scope>NUCLEOTIDE SEQUENCE [LARGE SCALE GENOMIC DNA]</scope>
    <source>
        <strain evidence="6 7">KACC 19175</strain>
    </source>
</reference>
<dbReference type="Pfam" id="PF01565">
    <property type="entry name" value="FAD_binding_4"/>
    <property type="match status" value="1"/>
</dbReference>
<dbReference type="InterPro" id="IPR016166">
    <property type="entry name" value="FAD-bd_PCMH"/>
</dbReference>
<dbReference type="SUPFAM" id="SSF56176">
    <property type="entry name" value="FAD-binding/transporter-associated domain-like"/>
    <property type="match status" value="1"/>
</dbReference>
<keyword evidence="4" id="KW-0274">FAD</keyword>
<evidence type="ECO:0000313" key="6">
    <source>
        <dbReference type="EMBL" id="MBL0392534.1"/>
    </source>
</evidence>
<dbReference type="EMBL" id="JAEQNE010000003">
    <property type="protein sequence ID" value="MBL0392534.1"/>
    <property type="molecule type" value="Genomic_DNA"/>
</dbReference>
<feature type="domain" description="FAD-binding PCMH-type" evidence="5">
    <location>
        <begin position="39"/>
        <end position="220"/>
    </location>
</feature>
<dbReference type="Gene3D" id="1.10.45.10">
    <property type="entry name" value="Vanillyl-alcohol Oxidase, Chain A, domain 4"/>
    <property type="match status" value="1"/>
</dbReference>
<dbReference type="AlphaFoldDB" id="A0A936Z2A4"/>
<dbReference type="GO" id="GO:0071949">
    <property type="term" value="F:FAD binding"/>
    <property type="evidence" value="ECO:0007669"/>
    <property type="project" value="InterPro"/>
</dbReference>
<dbReference type="InterPro" id="IPR004113">
    <property type="entry name" value="FAD-bd_oxidored_4_C"/>
</dbReference>
<comment type="caution">
    <text evidence="6">The sequence shown here is derived from an EMBL/GenBank/DDBJ whole genome shotgun (WGS) entry which is preliminary data.</text>
</comment>
<comment type="similarity">
    <text evidence="2">Belongs to the FAD-binding oxidoreductase/transferase type 4 family.</text>
</comment>
<dbReference type="Proteomes" id="UP000599109">
    <property type="component" value="Unassembled WGS sequence"/>
</dbReference>
<evidence type="ECO:0000259" key="5">
    <source>
        <dbReference type="PROSITE" id="PS51387"/>
    </source>
</evidence>
<evidence type="ECO:0000313" key="7">
    <source>
        <dbReference type="Proteomes" id="UP000599109"/>
    </source>
</evidence>
<dbReference type="Gene3D" id="3.30.70.2190">
    <property type="match status" value="1"/>
</dbReference>
<dbReference type="Gene3D" id="3.30.465.10">
    <property type="match status" value="1"/>
</dbReference>
<dbReference type="GO" id="GO:0022904">
    <property type="term" value="P:respiratory electron transport chain"/>
    <property type="evidence" value="ECO:0007669"/>
    <property type="project" value="TreeGrafter"/>
</dbReference>
<evidence type="ECO:0000256" key="1">
    <source>
        <dbReference type="ARBA" id="ARBA00001974"/>
    </source>
</evidence>
<evidence type="ECO:0000256" key="3">
    <source>
        <dbReference type="ARBA" id="ARBA00022630"/>
    </source>
</evidence>
<evidence type="ECO:0000256" key="2">
    <source>
        <dbReference type="ARBA" id="ARBA00008000"/>
    </source>
</evidence>
<proteinExistence type="inferred from homology"/>
<dbReference type="InterPro" id="IPR016167">
    <property type="entry name" value="FAD-bd_PCMH_sub1"/>
</dbReference>
<dbReference type="InterPro" id="IPR016169">
    <property type="entry name" value="FAD-bd_PCMH_sub2"/>
</dbReference>
<dbReference type="PANTHER" id="PTHR43716:SF2">
    <property type="entry name" value="BLL6224 PROTEIN"/>
    <property type="match status" value="1"/>
</dbReference>
<dbReference type="InterPro" id="IPR016171">
    <property type="entry name" value="Vanillyl_alc_oxidase_C-sub2"/>
</dbReference>
<comment type="cofactor">
    <cofactor evidence="1">
        <name>FAD</name>
        <dbReference type="ChEBI" id="CHEBI:57692"/>
    </cofactor>
</comment>
<dbReference type="InterPro" id="IPR006094">
    <property type="entry name" value="Oxid_FAD_bind_N"/>
</dbReference>
<gene>
    <name evidence="6" type="ORF">JJ685_15445</name>
</gene>
<sequence>MNEVFLSVLRSIVGVANVLTHEDPGSDLGAWENDWRGLAQGRALAVVRPASTQQVADVVKACGAHGISLVPQGGNTGLVVGSTPDASGRQVVLSLRGMNKVRRFDAANATITVEAGCVLQAVQEACEREGFLFPLSLGAEGSCTIGGNLGTNAGGTQVIRFGNARDLCLGLEVVTADGGVWTDLSGLRKDNTGYDLRNLFIGSEGTLGVITAATLKIFPLPVATLTSFVAAPSVHAAVDLLKLAAARLGPALTGFELMNQQALALVAARYPQQRVPFHEVSPYCVLLEASDHESEAHGRALLEQLMETAFERELVTDAVIAESLAQSRALWHVRESITLAQAEEGAHLKHDISLPISAIPLFVDEIDRVLQQQFAGIRIVNFGHLGDGNLHYNIQAGVTDKDGGELSRVQARITRTVYDSVASFGGTFSAEHGIGSLKLGELQDYKPAAAVRLMRKLKDVLDPGNVLNPGRVLPLG</sequence>
<dbReference type="InterPro" id="IPR051264">
    <property type="entry name" value="FAD-oxidored/transferase_4"/>
</dbReference>
<evidence type="ECO:0000256" key="4">
    <source>
        <dbReference type="ARBA" id="ARBA00022827"/>
    </source>
</evidence>
<keyword evidence="3" id="KW-0285">Flavoprotein</keyword>
<dbReference type="FunFam" id="1.10.45.10:FF:000001">
    <property type="entry name" value="D-lactate dehydrogenase mitochondrial"/>
    <property type="match status" value="1"/>
</dbReference>